<proteinExistence type="predicted"/>
<accession>A0A0E9S2Q7</accession>
<organism evidence="1">
    <name type="scientific">Anguilla anguilla</name>
    <name type="common">European freshwater eel</name>
    <name type="synonym">Muraena anguilla</name>
    <dbReference type="NCBI Taxonomy" id="7936"/>
    <lineage>
        <taxon>Eukaryota</taxon>
        <taxon>Metazoa</taxon>
        <taxon>Chordata</taxon>
        <taxon>Craniata</taxon>
        <taxon>Vertebrata</taxon>
        <taxon>Euteleostomi</taxon>
        <taxon>Actinopterygii</taxon>
        <taxon>Neopterygii</taxon>
        <taxon>Teleostei</taxon>
        <taxon>Anguilliformes</taxon>
        <taxon>Anguillidae</taxon>
        <taxon>Anguilla</taxon>
    </lineage>
</organism>
<reference evidence="1" key="2">
    <citation type="journal article" date="2015" name="Fish Shellfish Immunol.">
        <title>Early steps in the European eel (Anguilla anguilla)-Vibrio vulnificus interaction in the gills: Role of the RtxA13 toxin.</title>
        <authorList>
            <person name="Callol A."/>
            <person name="Pajuelo D."/>
            <person name="Ebbesson L."/>
            <person name="Teles M."/>
            <person name="MacKenzie S."/>
            <person name="Amaro C."/>
        </authorList>
    </citation>
    <scope>NUCLEOTIDE SEQUENCE</scope>
</reference>
<reference evidence="1" key="1">
    <citation type="submission" date="2014-11" db="EMBL/GenBank/DDBJ databases">
        <authorList>
            <person name="Amaro Gonzalez C."/>
        </authorList>
    </citation>
    <scope>NUCLEOTIDE SEQUENCE</scope>
</reference>
<sequence length="38" mass="4329">MFKTLFPQSVCLSVLINSKLLKPLLWPLLVCTYCQQCG</sequence>
<protein>
    <submittedName>
        <fullName evidence="1">Uncharacterized protein</fullName>
    </submittedName>
</protein>
<dbReference type="AlphaFoldDB" id="A0A0E9S2Q7"/>
<dbReference type="EMBL" id="GBXM01074620">
    <property type="protein sequence ID" value="JAH33957.1"/>
    <property type="molecule type" value="Transcribed_RNA"/>
</dbReference>
<name>A0A0E9S2Q7_ANGAN</name>
<dbReference type="EMBL" id="GBXM01073789">
    <property type="protein sequence ID" value="JAH34788.1"/>
    <property type="molecule type" value="Transcribed_RNA"/>
</dbReference>
<evidence type="ECO:0000313" key="1">
    <source>
        <dbReference type="EMBL" id="JAH34788.1"/>
    </source>
</evidence>